<reference evidence="2 3" key="1">
    <citation type="submission" date="2023-03" db="EMBL/GenBank/DDBJ databases">
        <title>Isolation and description of six Streptomyces strains from soil environments, able to metabolize different microbial glucans.</title>
        <authorList>
            <person name="Widen T."/>
            <person name="Larsbrink J."/>
        </authorList>
    </citation>
    <scope>NUCLEOTIDE SEQUENCE [LARGE SCALE GENOMIC DNA]</scope>
    <source>
        <strain evidence="2 3">Mut1</strain>
    </source>
</reference>
<dbReference type="EMBL" id="CP120997">
    <property type="protein sequence ID" value="WLQ35421.1"/>
    <property type="molecule type" value="Genomic_DNA"/>
</dbReference>
<evidence type="ECO:0008006" key="4">
    <source>
        <dbReference type="Google" id="ProtNLM"/>
    </source>
</evidence>
<keyword evidence="3" id="KW-1185">Reference proteome</keyword>
<feature type="region of interest" description="Disordered" evidence="1">
    <location>
        <begin position="32"/>
        <end position="72"/>
    </location>
</feature>
<dbReference type="Proteomes" id="UP001239522">
    <property type="component" value="Chromosome"/>
</dbReference>
<dbReference type="PROSITE" id="PS51257">
    <property type="entry name" value="PROKAR_LIPOPROTEIN"/>
    <property type="match status" value="1"/>
</dbReference>
<feature type="compositionally biased region" description="Low complexity" evidence="1">
    <location>
        <begin position="58"/>
        <end position="68"/>
    </location>
</feature>
<gene>
    <name evidence="2" type="ORF">P8A18_19200</name>
</gene>
<dbReference type="RefSeq" id="WP_306056086.1">
    <property type="nucleotide sequence ID" value="NZ_CP120997.1"/>
</dbReference>
<evidence type="ECO:0000313" key="3">
    <source>
        <dbReference type="Proteomes" id="UP001239522"/>
    </source>
</evidence>
<organism evidence="2 3">
    <name type="scientific">Streptomyces castrisilvae</name>
    <dbReference type="NCBI Taxonomy" id="3033811"/>
    <lineage>
        <taxon>Bacteria</taxon>
        <taxon>Bacillati</taxon>
        <taxon>Actinomycetota</taxon>
        <taxon>Actinomycetes</taxon>
        <taxon>Kitasatosporales</taxon>
        <taxon>Streptomycetaceae</taxon>
        <taxon>Streptomyces</taxon>
    </lineage>
</organism>
<protein>
    <recommendedName>
        <fullName evidence="4">Lipoprotein</fullName>
    </recommendedName>
</protein>
<evidence type="ECO:0000256" key="1">
    <source>
        <dbReference type="SAM" id="MobiDB-lite"/>
    </source>
</evidence>
<name>A0ABY9HLK1_9ACTN</name>
<evidence type="ECO:0000313" key="2">
    <source>
        <dbReference type="EMBL" id="WLQ35421.1"/>
    </source>
</evidence>
<accession>A0ABY9HLK1</accession>
<proteinExistence type="predicted"/>
<sequence length="258" mass="26059">MLRSHLRKTVLTASALLATTLLLTSCQDGDAEGVGVSDAPSASESAAKGGAGGKGGDDAQAGQGSGDKVSGSWAGAVSYMAPGKYMVTRKGEAGQAFFTSEDTDIEGAGKICGDADGQAATPCSEDQLEAAAKRGFGATVKLENGVAVSIIEDHADSGGGTDDDSGKGEATGLFTGTLGYMAPGKYTLTKTFEGPDRMFFTATTTKINGAGWICGDPDGQSTKQCTEDELEAAAKKGDIIVVVDVKDGIAVAIDENHN</sequence>